<dbReference type="RefSeq" id="WP_164448028.1">
    <property type="nucleotide sequence ID" value="NZ_SAIY01000005.1"/>
</dbReference>
<comment type="caution">
    <text evidence="4">The sequence shown here is derived from an EMBL/GenBank/DDBJ whole genome shotgun (WGS) entry which is preliminary data.</text>
</comment>
<keyword evidence="1" id="KW-0808">Transferase</keyword>
<dbReference type="Proteomes" id="UP000478148">
    <property type="component" value="Unassembled WGS sequence"/>
</dbReference>
<keyword evidence="2" id="KW-0012">Acyltransferase</keyword>
<reference evidence="4 5" key="1">
    <citation type="submission" date="2020-02" db="EMBL/GenBank/DDBJ databases">
        <title>Draft Genome Sequence of Verrucosispora sp. Strain CWR15, Isolated from Gulf of Mexico Sponge.</title>
        <authorList>
            <person name="Kennedy S.J."/>
            <person name="Cella E."/>
            <person name="Azarian T."/>
            <person name="Baker B.J."/>
            <person name="Shaw L.N."/>
        </authorList>
    </citation>
    <scope>NUCLEOTIDE SEQUENCE [LARGE SCALE GENOMIC DNA]</scope>
    <source>
        <strain evidence="4 5">CWR15</strain>
    </source>
</reference>
<dbReference type="InterPro" id="IPR013747">
    <property type="entry name" value="ACP_syn_III_C"/>
</dbReference>
<sequence>MTTLAPTRSDVVLRRMEAYAPERSVTVEEIAAGLGLNRYQTRLFRRIRGLDRLRIDPDLGLFDLVCPPAQALLSTVEERDRIRYLIFAHTAQDLTPTTLVAADTLRERLGLTNAEAFAVTQHACASGLLAVEIAGELLRADGDPAALALVLTGEQPFTRAIQVLWNTSIIGEASSACLIGLGGAGTRVLSYASRTVGEFFDGYQLAGEALHRFGSTYHTHLAEVIREALDDAALDLDDITMVIPHNVNVSSWITICATLGLDRDRVFLDNVGEYSHCSCADPFLNLATLAGRGALVAGGRYLVTAVGLGATYSAMVVEC</sequence>
<keyword evidence="5" id="KW-1185">Reference proteome</keyword>
<evidence type="ECO:0000256" key="2">
    <source>
        <dbReference type="ARBA" id="ARBA00023315"/>
    </source>
</evidence>
<dbReference type="GO" id="GO:0016746">
    <property type="term" value="F:acyltransferase activity"/>
    <property type="evidence" value="ECO:0007669"/>
    <property type="project" value="UniProtKB-KW"/>
</dbReference>
<dbReference type="EMBL" id="SAIY01000005">
    <property type="protein sequence ID" value="NGM14115.1"/>
    <property type="molecule type" value="Genomic_DNA"/>
</dbReference>
<organism evidence="4 5">
    <name type="scientific">Verrucosispora sioxanthis</name>
    <dbReference type="NCBI Taxonomy" id="2499994"/>
    <lineage>
        <taxon>Bacteria</taxon>
        <taxon>Bacillati</taxon>
        <taxon>Actinomycetota</taxon>
        <taxon>Actinomycetes</taxon>
        <taxon>Micromonosporales</taxon>
        <taxon>Micromonosporaceae</taxon>
        <taxon>Micromonospora</taxon>
    </lineage>
</organism>
<gene>
    <name evidence="4" type="ORF">ENC19_16240</name>
</gene>
<feature type="domain" description="Beta-ketoacyl-[acyl-carrier-protein] synthase III C-terminal" evidence="3">
    <location>
        <begin position="229"/>
        <end position="318"/>
    </location>
</feature>
<evidence type="ECO:0000256" key="1">
    <source>
        <dbReference type="ARBA" id="ARBA00022679"/>
    </source>
</evidence>
<proteinExistence type="predicted"/>
<evidence type="ECO:0000313" key="4">
    <source>
        <dbReference type="EMBL" id="NGM14115.1"/>
    </source>
</evidence>
<evidence type="ECO:0000313" key="5">
    <source>
        <dbReference type="Proteomes" id="UP000478148"/>
    </source>
</evidence>
<dbReference type="PANTHER" id="PTHR34069">
    <property type="entry name" value="3-OXOACYL-[ACYL-CARRIER-PROTEIN] SYNTHASE 3"/>
    <property type="match status" value="1"/>
</dbReference>
<dbReference type="PANTHER" id="PTHR34069:SF2">
    <property type="entry name" value="BETA-KETOACYL-[ACYL-CARRIER-PROTEIN] SYNTHASE III"/>
    <property type="match status" value="1"/>
</dbReference>
<name>A0A6M1KXY2_9ACTN</name>
<dbReference type="SUPFAM" id="SSF53901">
    <property type="entry name" value="Thiolase-like"/>
    <property type="match status" value="1"/>
</dbReference>
<dbReference type="Gene3D" id="3.40.47.10">
    <property type="match status" value="2"/>
</dbReference>
<dbReference type="InterPro" id="IPR016039">
    <property type="entry name" value="Thiolase-like"/>
</dbReference>
<accession>A0A6M1KXY2</accession>
<protein>
    <submittedName>
        <fullName evidence="4">3-oxoacyl-ACP synthase</fullName>
    </submittedName>
</protein>
<dbReference type="AlphaFoldDB" id="A0A6M1KXY2"/>
<evidence type="ECO:0000259" key="3">
    <source>
        <dbReference type="Pfam" id="PF08541"/>
    </source>
</evidence>
<dbReference type="GO" id="GO:0044550">
    <property type="term" value="P:secondary metabolite biosynthetic process"/>
    <property type="evidence" value="ECO:0007669"/>
    <property type="project" value="TreeGrafter"/>
</dbReference>
<dbReference type="Pfam" id="PF08541">
    <property type="entry name" value="ACP_syn_III_C"/>
    <property type="match status" value="1"/>
</dbReference>